<gene>
    <name evidence="1" type="ORF">SAM23877_4483</name>
</gene>
<accession>A0A0K2AX34</accession>
<proteinExistence type="predicted"/>
<reference evidence="2" key="1">
    <citation type="journal article" date="2015" name="J. Biotechnol.">
        <title>Complete genome sequence of Streptomyces ambofaciens ATCC 23877, the spiramycin producer.</title>
        <authorList>
            <person name="Thibessard A."/>
            <person name="Haas D."/>
            <person name="Gerbaud C."/>
            <person name="Aigle B."/>
            <person name="Lautru S."/>
            <person name="Pernodet J.L."/>
            <person name="Leblond P."/>
        </authorList>
    </citation>
    <scope>NUCLEOTIDE SEQUENCE [LARGE SCALE GENOMIC DNA]</scope>
    <source>
        <strain evidence="2">ATCC 23877 / 3486 / DSM 40053 / JCM 4204 / NBRC 12836 / NRRL B-2516</strain>
    </source>
</reference>
<dbReference type="Proteomes" id="UP000061018">
    <property type="component" value="Chromosome"/>
</dbReference>
<name>A0A0K2AX34_STRA7</name>
<dbReference type="AlphaFoldDB" id="A0A0K2AX34"/>
<evidence type="ECO:0000313" key="2">
    <source>
        <dbReference type="Proteomes" id="UP000061018"/>
    </source>
</evidence>
<dbReference type="EMBL" id="CP012382">
    <property type="protein sequence ID" value="AKZ57528.1"/>
    <property type="molecule type" value="Genomic_DNA"/>
</dbReference>
<protein>
    <submittedName>
        <fullName evidence="1">Uncharacterized protein</fullName>
    </submittedName>
</protein>
<dbReference type="KEGG" id="samb:SAM23877_4483"/>
<sequence>MRRGVRRTFCCCWSGGVSRCRVVSGSASWGVGTLMCWGSGSRGRSRLGRWRRFSGPRRASEPLGRRPFLLPVGDRAELEGGGRALRGRAAGRAEDILLLLERRGVRCRVVSGSASWGVGTLMCWGSGSRGRSRLGRWRRFSGRGRASEPLGRRPFLLPVGDRAELEGGRAGGRAEDILLLLERRGVPVSGGERERIVGCGDLDVLGVWFTRAITAGSVAEVFEPAEG</sequence>
<evidence type="ECO:0000313" key="1">
    <source>
        <dbReference type="EMBL" id="AKZ57528.1"/>
    </source>
</evidence>
<organism evidence="1 2">
    <name type="scientific">Streptomyces ambofaciens (strain ATCC 23877 / 3486 / DSM 40053 / JCM 4204 / NBRC 12836 / NRRL B-2516)</name>
    <dbReference type="NCBI Taxonomy" id="278992"/>
    <lineage>
        <taxon>Bacteria</taxon>
        <taxon>Bacillati</taxon>
        <taxon>Actinomycetota</taxon>
        <taxon>Actinomycetes</taxon>
        <taxon>Kitasatosporales</taxon>
        <taxon>Streptomycetaceae</taxon>
        <taxon>Streptomyces</taxon>
    </lineage>
</organism>